<dbReference type="InterPro" id="IPR027417">
    <property type="entry name" value="P-loop_NTPase"/>
</dbReference>
<reference evidence="1 2" key="1">
    <citation type="journal article" date="2010" name="J. Bacteriol.">
        <title>Biochemical characterization of a novel indole prenyltransferase from Streptomyces sp. SN-593.</title>
        <authorList>
            <person name="Takahashi S."/>
            <person name="Takagi H."/>
            <person name="Toyoda A."/>
            <person name="Uramoto M."/>
            <person name="Nogawa T."/>
            <person name="Ueki M."/>
            <person name="Sakaki Y."/>
            <person name="Osada H."/>
        </authorList>
    </citation>
    <scope>NUCLEOTIDE SEQUENCE [LARGE SCALE GENOMIC DNA]</scope>
    <source>
        <strain evidence="1 2">SN-593</strain>
    </source>
</reference>
<keyword evidence="2" id="KW-1185">Reference proteome</keyword>
<reference evidence="1 2" key="2">
    <citation type="journal article" date="2011" name="J. Antibiot.">
        <title>Furaquinocins I and J: novel polyketide isoprenoid hybrid compounds from Streptomyces reveromyceticus SN-593.</title>
        <authorList>
            <person name="Panthee S."/>
            <person name="Takahashi S."/>
            <person name="Takagi H."/>
            <person name="Nogawa T."/>
            <person name="Oowada E."/>
            <person name="Uramoto M."/>
            <person name="Osada H."/>
        </authorList>
    </citation>
    <scope>NUCLEOTIDE SEQUENCE [LARGE SCALE GENOMIC DNA]</scope>
    <source>
        <strain evidence="1 2">SN-593</strain>
    </source>
</reference>
<name>A0A7U3VMU4_9ACTN</name>
<evidence type="ECO:0000313" key="1">
    <source>
        <dbReference type="EMBL" id="BBA96957.1"/>
    </source>
</evidence>
<protein>
    <recommendedName>
        <fullName evidence="3">ABC transporter</fullName>
    </recommendedName>
</protein>
<dbReference type="Proteomes" id="UP000595703">
    <property type="component" value="Chromosome"/>
</dbReference>
<organism evidence="1 2">
    <name type="scientific">Actinacidiphila reveromycinica</name>
    <dbReference type="NCBI Taxonomy" id="659352"/>
    <lineage>
        <taxon>Bacteria</taxon>
        <taxon>Bacillati</taxon>
        <taxon>Actinomycetota</taxon>
        <taxon>Actinomycetes</taxon>
        <taxon>Kitasatosporales</taxon>
        <taxon>Streptomycetaceae</taxon>
        <taxon>Actinacidiphila</taxon>
    </lineage>
</organism>
<dbReference type="AlphaFoldDB" id="A0A7U3VMU4"/>
<sequence length="43" mass="4660">MVVLISHRLGATHTTAHILVLDGGRIIEEDTHESLLNPTTALN</sequence>
<dbReference type="KEGG" id="arev:RVR_2491"/>
<evidence type="ECO:0008006" key="3">
    <source>
        <dbReference type="Google" id="ProtNLM"/>
    </source>
</evidence>
<accession>A0A7U3VMU4</accession>
<proteinExistence type="predicted"/>
<gene>
    <name evidence="1" type="ORF">RVR_2491</name>
</gene>
<evidence type="ECO:0000313" key="2">
    <source>
        <dbReference type="Proteomes" id="UP000595703"/>
    </source>
</evidence>
<dbReference type="SUPFAM" id="SSF52540">
    <property type="entry name" value="P-loop containing nucleoside triphosphate hydrolases"/>
    <property type="match status" value="1"/>
</dbReference>
<reference evidence="1 2" key="4">
    <citation type="journal article" date="2020" name="Sci. Rep.">
        <title>beta-carboline chemical signals induce reveromycin production through a LuxR family regulator in Streptomyces sp. SN-593.</title>
        <authorList>
            <person name="Panthee S."/>
            <person name="Kito N."/>
            <person name="Hayashi T."/>
            <person name="Shimizu T."/>
            <person name="Ishikawa J."/>
            <person name="Hamamoto H."/>
            <person name="Osada H."/>
            <person name="Takahashi S."/>
        </authorList>
    </citation>
    <scope>NUCLEOTIDE SEQUENCE [LARGE SCALE GENOMIC DNA]</scope>
    <source>
        <strain evidence="1 2">SN-593</strain>
    </source>
</reference>
<dbReference type="Gene3D" id="3.40.50.300">
    <property type="entry name" value="P-loop containing nucleotide triphosphate hydrolases"/>
    <property type="match status" value="1"/>
</dbReference>
<dbReference type="EMBL" id="AP018365">
    <property type="protein sequence ID" value="BBA96957.1"/>
    <property type="molecule type" value="Genomic_DNA"/>
</dbReference>
<reference evidence="1 2" key="3">
    <citation type="journal article" date="2011" name="Nat. Chem. Biol.">
        <title>Reveromycin A biosynthesis uses RevG and RevJ for stereospecific spiroacetal formation.</title>
        <authorList>
            <person name="Takahashi S."/>
            <person name="Toyoda A."/>
            <person name="Sekiyama Y."/>
            <person name="Takagi H."/>
            <person name="Nogawa T."/>
            <person name="Uramoto M."/>
            <person name="Suzuki R."/>
            <person name="Koshino H."/>
            <person name="Kumano T."/>
            <person name="Panthee S."/>
            <person name="Dairi T."/>
            <person name="Ishikawa J."/>
            <person name="Ikeda H."/>
            <person name="Sakaki Y."/>
            <person name="Osada H."/>
        </authorList>
    </citation>
    <scope>NUCLEOTIDE SEQUENCE [LARGE SCALE GENOMIC DNA]</scope>
    <source>
        <strain evidence="1 2">SN-593</strain>
    </source>
</reference>